<dbReference type="EnsemblProtists" id="HpaT803989">
    <property type="protein sequence ID" value="HpaP803989"/>
    <property type="gene ID" value="HpaG803989"/>
</dbReference>
<reference evidence="1" key="2">
    <citation type="submission" date="2015-06" db="UniProtKB">
        <authorList>
            <consortium name="EnsemblProtists"/>
        </authorList>
    </citation>
    <scope>IDENTIFICATION</scope>
    <source>
        <strain evidence="1">Emoy2</strain>
    </source>
</reference>
<protein>
    <submittedName>
        <fullName evidence="1">Uncharacterized protein</fullName>
    </submittedName>
</protein>
<keyword evidence="2" id="KW-1185">Reference proteome</keyword>
<sequence length="135" mass="14836">MLVFQSTLLGLSRGVGSGHDRSNPVARRESLNPERALVFQTQEVIVQPPALVHTSQRVRRHVQSDLLVQRLRVEALPLVIHFPVATGSAFGERHVVAESLVSTSKETTLGTAGYVLAFGRARKGLEEPQGRRRHG</sequence>
<reference evidence="2" key="1">
    <citation type="journal article" date="2010" name="Science">
        <title>Signatures of adaptation to obligate biotrophy in the Hyaloperonospora arabidopsidis genome.</title>
        <authorList>
            <person name="Baxter L."/>
            <person name="Tripathy S."/>
            <person name="Ishaque N."/>
            <person name="Boot N."/>
            <person name="Cabral A."/>
            <person name="Kemen E."/>
            <person name="Thines M."/>
            <person name="Ah-Fong A."/>
            <person name="Anderson R."/>
            <person name="Badejoko W."/>
            <person name="Bittner-Eddy P."/>
            <person name="Boore J.L."/>
            <person name="Chibucos M.C."/>
            <person name="Coates M."/>
            <person name="Dehal P."/>
            <person name="Delehaunty K."/>
            <person name="Dong S."/>
            <person name="Downton P."/>
            <person name="Dumas B."/>
            <person name="Fabro G."/>
            <person name="Fronick C."/>
            <person name="Fuerstenberg S.I."/>
            <person name="Fulton L."/>
            <person name="Gaulin E."/>
            <person name="Govers F."/>
            <person name="Hughes L."/>
            <person name="Humphray S."/>
            <person name="Jiang R.H."/>
            <person name="Judelson H."/>
            <person name="Kamoun S."/>
            <person name="Kyung K."/>
            <person name="Meijer H."/>
            <person name="Minx P."/>
            <person name="Morris P."/>
            <person name="Nelson J."/>
            <person name="Phuntumart V."/>
            <person name="Qutob D."/>
            <person name="Rehmany A."/>
            <person name="Rougon-Cardoso A."/>
            <person name="Ryden P."/>
            <person name="Torto-Alalibo T."/>
            <person name="Studholme D."/>
            <person name="Wang Y."/>
            <person name="Win J."/>
            <person name="Wood J."/>
            <person name="Clifton S.W."/>
            <person name="Rogers J."/>
            <person name="Van den Ackerveken G."/>
            <person name="Jones J.D."/>
            <person name="McDowell J.M."/>
            <person name="Beynon J."/>
            <person name="Tyler B.M."/>
        </authorList>
    </citation>
    <scope>NUCLEOTIDE SEQUENCE [LARGE SCALE GENOMIC DNA]</scope>
    <source>
        <strain evidence="2">Emoy2</strain>
    </source>
</reference>
<evidence type="ECO:0000313" key="2">
    <source>
        <dbReference type="Proteomes" id="UP000011713"/>
    </source>
</evidence>
<organism evidence="1 2">
    <name type="scientific">Hyaloperonospora arabidopsidis (strain Emoy2)</name>
    <name type="common">Downy mildew agent</name>
    <name type="synonym">Peronospora arabidopsidis</name>
    <dbReference type="NCBI Taxonomy" id="559515"/>
    <lineage>
        <taxon>Eukaryota</taxon>
        <taxon>Sar</taxon>
        <taxon>Stramenopiles</taxon>
        <taxon>Oomycota</taxon>
        <taxon>Peronosporomycetes</taxon>
        <taxon>Peronosporales</taxon>
        <taxon>Peronosporaceae</taxon>
        <taxon>Hyaloperonospora</taxon>
    </lineage>
</organism>
<dbReference type="AlphaFoldDB" id="M4BCH3"/>
<accession>M4BCH3</accession>
<evidence type="ECO:0000313" key="1">
    <source>
        <dbReference type="EnsemblProtists" id="HpaP803989"/>
    </source>
</evidence>
<dbReference type="HOGENOM" id="CLU_1889770_0_0_1"/>
<name>M4BCH3_HYAAE</name>
<dbReference type="VEuPathDB" id="FungiDB:HpaG803989"/>
<dbReference type="EMBL" id="JH598136">
    <property type="status" value="NOT_ANNOTATED_CDS"/>
    <property type="molecule type" value="Genomic_DNA"/>
</dbReference>
<dbReference type="Proteomes" id="UP000011713">
    <property type="component" value="Unassembled WGS sequence"/>
</dbReference>
<dbReference type="InParanoid" id="M4BCH3"/>
<proteinExistence type="predicted"/>